<gene>
    <name evidence="2" type="ORF">CM83_9481</name>
</gene>
<feature type="non-terminal residue" evidence="2">
    <location>
        <position position="244"/>
    </location>
</feature>
<proteinExistence type="predicted"/>
<feature type="domain" description="Reverse transcriptase" evidence="1">
    <location>
        <begin position="63"/>
        <end position="244"/>
    </location>
</feature>
<dbReference type="EMBL" id="GBHO01043917">
    <property type="protein sequence ID" value="JAF99686.1"/>
    <property type="molecule type" value="Transcribed_RNA"/>
</dbReference>
<reference evidence="2" key="2">
    <citation type="submission" date="2014-07" db="EMBL/GenBank/DDBJ databases">
        <authorList>
            <person name="Hull J."/>
        </authorList>
    </citation>
    <scope>NUCLEOTIDE SEQUENCE</scope>
</reference>
<dbReference type="PROSITE" id="PS50878">
    <property type="entry name" value="RT_POL"/>
    <property type="match status" value="1"/>
</dbReference>
<feature type="non-terminal residue" evidence="2">
    <location>
        <position position="1"/>
    </location>
</feature>
<dbReference type="GO" id="GO:0071897">
    <property type="term" value="P:DNA biosynthetic process"/>
    <property type="evidence" value="ECO:0007669"/>
    <property type="project" value="UniProtKB-ARBA"/>
</dbReference>
<evidence type="ECO:0000313" key="2">
    <source>
        <dbReference type="EMBL" id="JAF99686.1"/>
    </source>
</evidence>
<organism evidence="2">
    <name type="scientific">Lygus hesperus</name>
    <name type="common">Western plant bug</name>
    <dbReference type="NCBI Taxonomy" id="30085"/>
    <lineage>
        <taxon>Eukaryota</taxon>
        <taxon>Metazoa</taxon>
        <taxon>Ecdysozoa</taxon>
        <taxon>Arthropoda</taxon>
        <taxon>Hexapoda</taxon>
        <taxon>Insecta</taxon>
        <taxon>Pterygota</taxon>
        <taxon>Neoptera</taxon>
        <taxon>Paraneoptera</taxon>
        <taxon>Hemiptera</taxon>
        <taxon>Heteroptera</taxon>
        <taxon>Panheteroptera</taxon>
        <taxon>Cimicomorpha</taxon>
        <taxon>Miridae</taxon>
        <taxon>Mirini</taxon>
        <taxon>Lygus</taxon>
    </lineage>
</organism>
<name>A0A0A9VTR8_LYGHE</name>
<evidence type="ECO:0000259" key="1">
    <source>
        <dbReference type="PROSITE" id="PS50878"/>
    </source>
</evidence>
<dbReference type="InterPro" id="IPR043502">
    <property type="entry name" value="DNA/RNA_pol_sf"/>
</dbReference>
<dbReference type="SUPFAM" id="SSF56672">
    <property type="entry name" value="DNA/RNA polymerases"/>
    <property type="match status" value="1"/>
</dbReference>
<dbReference type="PANTHER" id="PTHR19446">
    <property type="entry name" value="REVERSE TRANSCRIPTASES"/>
    <property type="match status" value="1"/>
</dbReference>
<dbReference type="InterPro" id="IPR000477">
    <property type="entry name" value="RT_dom"/>
</dbReference>
<protein>
    <recommendedName>
        <fullName evidence="1">Reverse transcriptase domain-containing protein</fullName>
    </recommendedName>
</protein>
<sequence>TISFAEPYVIDEQLDRDFTMDELNAVIGKLKGNKAPGPDRVTNEFISNAPEIMKSQLLRIYNEIFEMGEAPTSFKNAILFPLHKKGDTSVASHFRGLAFMNTSAKIFMSLLLERLTIWVESNGILSEAQAGFRPGYSTIDNIFCIYNLVKMREIQKKKTYIMFVDLKAAYDHIQRGALFYKLSQLGISTRFIRIMRSLYDGTSMAVWSKDGLSEYFDTVCGVKQGCPISPMVFSLFLNDLPDVL</sequence>
<dbReference type="AlphaFoldDB" id="A0A0A9VTR8"/>
<reference evidence="2" key="1">
    <citation type="journal article" date="2014" name="PLoS ONE">
        <title>Transcriptome-Based Identification of ABC Transporters in the Western Tarnished Plant Bug Lygus hesperus.</title>
        <authorList>
            <person name="Hull J.J."/>
            <person name="Chaney K."/>
            <person name="Geib S.M."/>
            <person name="Fabrick J.A."/>
            <person name="Brent C.S."/>
            <person name="Walsh D."/>
            <person name="Lavine L.C."/>
        </authorList>
    </citation>
    <scope>NUCLEOTIDE SEQUENCE</scope>
</reference>
<dbReference type="Pfam" id="PF00078">
    <property type="entry name" value="RVT_1"/>
    <property type="match status" value="1"/>
</dbReference>
<accession>A0A0A9VTR8</accession>